<accession>A0ABR4PC46</accession>
<dbReference type="Proteomes" id="UP001629113">
    <property type="component" value="Unassembled WGS sequence"/>
</dbReference>
<name>A0ABR4PC46_9HELO</name>
<dbReference type="EMBL" id="JBFCZG010000006">
    <property type="protein sequence ID" value="KAL3420874.1"/>
    <property type="molecule type" value="Genomic_DNA"/>
</dbReference>
<sequence length="231" mass="26188">MARPRKKSLWQRAVTRFTRDKKKGKKDSKSTRVRKRLGAGPGPERPIFIAANAKYEKLVVTDGIFVADLYRATAAVVQYQRAIKKMVNDGTPGPYNHQEELQELKRDKVVQRLDLDDYDRIVANVTRMMGAVPASKLRALLPAALEAAKRLRDSGRESKKVVEFLDDLAKFIETVPDYDIFPAFLLVESVPKDSTPAEKKESSGLWVRIKKYTVYRCRAVITKAGNDKQHA</sequence>
<protein>
    <submittedName>
        <fullName evidence="2">Uncharacterized protein</fullName>
    </submittedName>
</protein>
<evidence type="ECO:0000256" key="1">
    <source>
        <dbReference type="SAM" id="MobiDB-lite"/>
    </source>
</evidence>
<comment type="caution">
    <text evidence="2">The sequence shown here is derived from an EMBL/GenBank/DDBJ whole genome shotgun (WGS) entry which is preliminary data.</text>
</comment>
<gene>
    <name evidence="2" type="ORF">PVAG01_07319</name>
</gene>
<feature type="region of interest" description="Disordered" evidence="1">
    <location>
        <begin position="1"/>
        <end position="39"/>
    </location>
</feature>
<keyword evidence="3" id="KW-1185">Reference proteome</keyword>
<evidence type="ECO:0000313" key="2">
    <source>
        <dbReference type="EMBL" id="KAL3420874.1"/>
    </source>
</evidence>
<organism evidence="2 3">
    <name type="scientific">Phlyctema vagabunda</name>
    <dbReference type="NCBI Taxonomy" id="108571"/>
    <lineage>
        <taxon>Eukaryota</taxon>
        <taxon>Fungi</taxon>
        <taxon>Dikarya</taxon>
        <taxon>Ascomycota</taxon>
        <taxon>Pezizomycotina</taxon>
        <taxon>Leotiomycetes</taxon>
        <taxon>Helotiales</taxon>
        <taxon>Dermateaceae</taxon>
        <taxon>Phlyctema</taxon>
    </lineage>
</organism>
<proteinExistence type="predicted"/>
<feature type="compositionally biased region" description="Basic residues" evidence="1">
    <location>
        <begin position="19"/>
        <end position="37"/>
    </location>
</feature>
<evidence type="ECO:0000313" key="3">
    <source>
        <dbReference type="Proteomes" id="UP001629113"/>
    </source>
</evidence>
<reference evidence="2 3" key="1">
    <citation type="submission" date="2024-06" db="EMBL/GenBank/DDBJ databases">
        <title>Complete genome of Phlyctema vagabunda strain 19-DSS-EL-015.</title>
        <authorList>
            <person name="Fiorenzani C."/>
        </authorList>
    </citation>
    <scope>NUCLEOTIDE SEQUENCE [LARGE SCALE GENOMIC DNA]</scope>
    <source>
        <strain evidence="2 3">19-DSS-EL-015</strain>
    </source>
</reference>